<name>A0AAV3R1F7_LITER</name>
<comment type="caution">
    <text evidence="1">The sequence shown here is derived from an EMBL/GenBank/DDBJ whole genome shotgun (WGS) entry which is preliminary data.</text>
</comment>
<keyword evidence="2" id="KW-1185">Reference proteome</keyword>
<dbReference type="Proteomes" id="UP001454036">
    <property type="component" value="Unassembled WGS sequence"/>
</dbReference>
<dbReference type="EMBL" id="BAABME010006707">
    <property type="protein sequence ID" value="GAA0169093.1"/>
    <property type="molecule type" value="Genomic_DNA"/>
</dbReference>
<protein>
    <submittedName>
        <fullName evidence="1">Uncharacterized protein</fullName>
    </submittedName>
</protein>
<dbReference type="Pfam" id="PF02450">
    <property type="entry name" value="LCAT"/>
    <property type="match status" value="1"/>
</dbReference>
<reference evidence="1 2" key="1">
    <citation type="submission" date="2024-01" db="EMBL/GenBank/DDBJ databases">
        <title>The complete chloroplast genome sequence of Lithospermum erythrorhizon: insights into the phylogenetic relationship among Boraginaceae species and the maternal lineages of purple gromwells.</title>
        <authorList>
            <person name="Okada T."/>
            <person name="Watanabe K."/>
        </authorList>
    </citation>
    <scope>NUCLEOTIDE SEQUENCE [LARGE SCALE GENOMIC DNA]</scope>
</reference>
<evidence type="ECO:0000313" key="2">
    <source>
        <dbReference type="Proteomes" id="UP001454036"/>
    </source>
</evidence>
<accession>A0AAV3R1F7</accession>
<sequence>MISFGKDIAELHSSKIGRVDFRGAAKGNNLANTSSCDVWTEYHDIDDEAWKCSFFIWNCRRFKYDHYKYWSNPLETKLPNAPDMEIFSLYGVGIPTERAYIYKLNASVGCYIPFHIDNSAEGGDESVAASCIIRVAAGASGKDLGEDQVRSHIFKWSQRINLKL</sequence>
<proteinExistence type="predicted"/>
<organism evidence="1 2">
    <name type="scientific">Lithospermum erythrorhizon</name>
    <name type="common">Purple gromwell</name>
    <name type="synonym">Lithospermum officinale var. erythrorhizon</name>
    <dbReference type="NCBI Taxonomy" id="34254"/>
    <lineage>
        <taxon>Eukaryota</taxon>
        <taxon>Viridiplantae</taxon>
        <taxon>Streptophyta</taxon>
        <taxon>Embryophyta</taxon>
        <taxon>Tracheophyta</taxon>
        <taxon>Spermatophyta</taxon>
        <taxon>Magnoliopsida</taxon>
        <taxon>eudicotyledons</taxon>
        <taxon>Gunneridae</taxon>
        <taxon>Pentapetalae</taxon>
        <taxon>asterids</taxon>
        <taxon>lamiids</taxon>
        <taxon>Boraginales</taxon>
        <taxon>Boraginaceae</taxon>
        <taxon>Boraginoideae</taxon>
        <taxon>Lithospermeae</taxon>
        <taxon>Lithospermum</taxon>
    </lineage>
</organism>
<evidence type="ECO:0000313" key="1">
    <source>
        <dbReference type="EMBL" id="GAA0169093.1"/>
    </source>
</evidence>
<dbReference type="InterPro" id="IPR003386">
    <property type="entry name" value="LACT/PDAT_acylTrfase"/>
</dbReference>
<dbReference type="GO" id="GO:0006629">
    <property type="term" value="P:lipid metabolic process"/>
    <property type="evidence" value="ECO:0007669"/>
    <property type="project" value="InterPro"/>
</dbReference>
<dbReference type="GO" id="GO:0008374">
    <property type="term" value="F:O-acyltransferase activity"/>
    <property type="evidence" value="ECO:0007669"/>
    <property type="project" value="InterPro"/>
</dbReference>
<gene>
    <name evidence="1" type="ORF">LIER_23649</name>
</gene>
<dbReference type="AlphaFoldDB" id="A0AAV3R1F7"/>